<dbReference type="Proteomes" id="UP000240883">
    <property type="component" value="Unassembled WGS sequence"/>
</dbReference>
<keyword evidence="2" id="KW-1185">Reference proteome</keyword>
<name>A0A2T2NH70_CORCC</name>
<protein>
    <submittedName>
        <fullName evidence="1">Uncharacterized protein</fullName>
    </submittedName>
</protein>
<evidence type="ECO:0000313" key="2">
    <source>
        <dbReference type="Proteomes" id="UP000240883"/>
    </source>
</evidence>
<dbReference type="AlphaFoldDB" id="A0A2T2NH70"/>
<reference evidence="1 2" key="1">
    <citation type="journal article" date="2018" name="Front. Microbiol.">
        <title>Genome-Wide Analysis of Corynespora cassiicola Leaf Fall Disease Putative Effectors.</title>
        <authorList>
            <person name="Lopez D."/>
            <person name="Ribeiro S."/>
            <person name="Label P."/>
            <person name="Fumanal B."/>
            <person name="Venisse J.S."/>
            <person name="Kohler A."/>
            <person name="de Oliveira R.R."/>
            <person name="Labutti K."/>
            <person name="Lipzen A."/>
            <person name="Lail K."/>
            <person name="Bauer D."/>
            <person name="Ohm R.A."/>
            <person name="Barry K.W."/>
            <person name="Spatafora J."/>
            <person name="Grigoriev I.V."/>
            <person name="Martin F.M."/>
            <person name="Pujade-Renaud V."/>
        </authorList>
    </citation>
    <scope>NUCLEOTIDE SEQUENCE [LARGE SCALE GENOMIC DNA]</scope>
    <source>
        <strain evidence="1 2">Philippines</strain>
    </source>
</reference>
<proteinExistence type="predicted"/>
<gene>
    <name evidence="1" type="ORF">BS50DRAFT_81532</name>
</gene>
<accession>A0A2T2NH70</accession>
<evidence type="ECO:0000313" key="1">
    <source>
        <dbReference type="EMBL" id="PSN64785.1"/>
    </source>
</evidence>
<sequence length="100" mass="11259">MRHGAAAGRAVVERRFGQIGRYRTVVIAWPTLIIPRCCRKAVNHEADQRHSEQRLQHASEWRSSRTAARLNRGLMALLCGYGTGSYSVDFYLLDSARGPC</sequence>
<organism evidence="1 2">
    <name type="scientific">Corynespora cassiicola Philippines</name>
    <dbReference type="NCBI Taxonomy" id="1448308"/>
    <lineage>
        <taxon>Eukaryota</taxon>
        <taxon>Fungi</taxon>
        <taxon>Dikarya</taxon>
        <taxon>Ascomycota</taxon>
        <taxon>Pezizomycotina</taxon>
        <taxon>Dothideomycetes</taxon>
        <taxon>Pleosporomycetidae</taxon>
        <taxon>Pleosporales</taxon>
        <taxon>Corynesporascaceae</taxon>
        <taxon>Corynespora</taxon>
    </lineage>
</organism>
<dbReference type="EMBL" id="KZ678138">
    <property type="protein sequence ID" value="PSN64785.1"/>
    <property type="molecule type" value="Genomic_DNA"/>
</dbReference>